<evidence type="ECO:0000313" key="2">
    <source>
        <dbReference type="Proteomes" id="UP000092154"/>
    </source>
</evidence>
<proteinExistence type="predicted"/>
<dbReference type="AlphaFoldDB" id="A0A1B7NAC0"/>
<dbReference type="EMBL" id="KV448170">
    <property type="protein sequence ID" value="OAX41820.1"/>
    <property type="molecule type" value="Genomic_DNA"/>
</dbReference>
<protein>
    <submittedName>
        <fullName evidence="1">Uncharacterized protein</fullName>
    </submittedName>
</protein>
<name>A0A1B7NAC0_9AGAM</name>
<reference evidence="1 2" key="1">
    <citation type="submission" date="2016-06" db="EMBL/GenBank/DDBJ databases">
        <title>Comparative genomics of the ectomycorrhizal sister species Rhizopogon vinicolor and Rhizopogon vesiculosus (Basidiomycota: Boletales) reveals a divergence of the mating type B locus.</title>
        <authorList>
            <consortium name="DOE Joint Genome Institute"/>
            <person name="Mujic A.B."/>
            <person name="Kuo A."/>
            <person name="Tritt A."/>
            <person name="Lipzen A."/>
            <person name="Chen C."/>
            <person name="Johnson J."/>
            <person name="Sharma A."/>
            <person name="Barry K."/>
            <person name="Grigoriev I.V."/>
            <person name="Spatafora J.W."/>
        </authorList>
    </citation>
    <scope>NUCLEOTIDE SEQUENCE [LARGE SCALE GENOMIC DNA]</scope>
    <source>
        <strain evidence="1 2">AM-OR11-026</strain>
    </source>
</reference>
<accession>A0A1B7NAC0</accession>
<organism evidence="1 2">
    <name type="scientific">Rhizopogon vinicolor AM-OR11-026</name>
    <dbReference type="NCBI Taxonomy" id="1314800"/>
    <lineage>
        <taxon>Eukaryota</taxon>
        <taxon>Fungi</taxon>
        <taxon>Dikarya</taxon>
        <taxon>Basidiomycota</taxon>
        <taxon>Agaricomycotina</taxon>
        <taxon>Agaricomycetes</taxon>
        <taxon>Agaricomycetidae</taxon>
        <taxon>Boletales</taxon>
        <taxon>Suillineae</taxon>
        <taxon>Rhizopogonaceae</taxon>
        <taxon>Rhizopogon</taxon>
    </lineage>
</organism>
<dbReference type="InParanoid" id="A0A1B7NAC0"/>
<gene>
    <name evidence="1" type="ORF">K503DRAFT_441553</name>
</gene>
<sequence>MLHSSVTCVAPSFAPYYIYVPNHRNVHRRQYYNPPPATLLQSHSVTHASGACRSCVDQSINSSPSQYAVVSGVFKRPVLCNAYSQLTDWYHFGCSFVPWRCSSFRSSGCGSTSALARYLVILMATALSFTGPRIPMSHLTPILRPSVLYVYPIVHIHFSNARP</sequence>
<evidence type="ECO:0000313" key="1">
    <source>
        <dbReference type="EMBL" id="OAX41820.1"/>
    </source>
</evidence>
<dbReference type="Proteomes" id="UP000092154">
    <property type="component" value="Unassembled WGS sequence"/>
</dbReference>
<keyword evidence="2" id="KW-1185">Reference proteome</keyword>